<name>A0AAW2EP65_9HYME</name>
<evidence type="ECO:0000313" key="2">
    <source>
        <dbReference type="EMBL" id="KAL0104558.1"/>
    </source>
</evidence>
<proteinExistence type="predicted"/>
<dbReference type="AlphaFoldDB" id="A0AAW2EP65"/>
<reference evidence="2 3" key="1">
    <citation type="submission" date="2023-03" db="EMBL/GenBank/DDBJ databases">
        <title>High recombination rates correlate with genetic variation in Cardiocondyla obscurior ants.</title>
        <authorList>
            <person name="Errbii M."/>
        </authorList>
    </citation>
    <scope>NUCLEOTIDE SEQUENCE [LARGE SCALE GENOMIC DNA]</scope>
    <source>
        <strain evidence="2">Alpha-2009</strain>
        <tissue evidence="2">Whole body</tissue>
    </source>
</reference>
<keyword evidence="3" id="KW-1185">Reference proteome</keyword>
<accession>A0AAW2EP65</accession>
<comment type="caution">
    <text evidence="2">The sequence shown here is derived from an EMBL/GenBank/DDBJ whole genome shotgun (WGS) entry which is preliminary data.</text>
</comment>
<gene>
    <name evidence="2" type="ORF">PUN28_017354</name>
</gene>
<protein>
    <submittedName>
        <fullName evidence="2">Uncharacterized protein</fullName>
    </submittedName>
</protein>
<sequence>MENFGVRTRASSPGILQGIPHGKSDDTSRTPSRQCHPRDPPLLPYTRFPSPPNGLPARSNGPAAKRMHRRLSTANSRVSYSVMPNNFGAGPATRNEVTLMEYNWSKSR</sequence>
<dbReference type="EMBL" id="JADYXP020000020">
    <property type="protein sequence ID" value="KAL0104558.1"/>
    <property type="molecule type" value="Genomic_DNA"/>
</dbReference>
<feature type="region of interest" description="Disordered" evidence="1">
    <location>
        <begin position="1"/>
        <end position="77"/>
    </location>
</feature>
<evidence type="ECO:0000313" key="3">
    <source>
        <dbReference type="Proteomes" id="UP001430953"/>
    </source>
</evidence>
<evidence type="ECO:0000256" key="1">
    <source>
        <dbReference type="SAM" id="MobiDB-lite"/>
    </source>
</evidence>
<organism evidence="2 3">
    <name type="scientific">Cardiocondyla obscurior</name>
    <dbReference type="NCBI Taxonomy" id="286306"/>
    <lineage>
        <taxon>Eukaryota</taxon>
        <taxon>Metazoa</taxon>
        <taxon>Ecdysozoa</taxon>
        <taxon>Arthropoda</taxon>
        <taxon>Hexapoda</taxon>
        <taxon>Insecta</taxon>
        <taxon>Pterygota</taxon>
        <taxon>Neoptera</taxon>
        <taxon>Endopterygota</taxon>
        <taxon>Hymenoptera</taxon>
        <taxon>Apocrita</taxon>
        <taxon>Aculeata</taxon>
        <taxon>Formicoidea</taxon>
        <taxon>Formicidae</taxon>
        <taxon>Myrmicinae</taxon>
        <taxon>Cardiocondyla</taxon>
    </lineage>
</organism>
<dbReference type="Proteomes" id="UP001430953">
    <property type="component" value="Unassembled WGS sequence"/>
</dbReference>